<reference evidence="1 2" key="1">
    <citation type="journal article" date="2019" name="Sci. Rep.">
        <title>Orb-weaving spider Araneus ventricosus genome elucidates the spidroin gene catalogue.</title>
        <authorList>
            <person name="Kono N."/>
            <person name="Nakamura H."/>
            <person name="Ohtoshi R."/>
            <person name="Moran D.A.P."/>
            <person name="Shinohara A."/>
            <person name="Yoshida Y."/>
            <person name="Fujiwara M."/>
            <person name="Mori M."/>
            <person name="Tomita M."/>
            <person name="Arakawa K."/>
        </authorList>
    </citation>
    <scope>NUCLEOTIDE SEQUENCE [LARGE SCALE GENOMIC DNA]</scope>
</reference>
<comment type="caution">
    <text evidence="1">The sequence shown here is derived from an EMBL/GenBank/DDBJ whole genome shotgun (WGS) entry which is preliminary data.</text>
</comment>
<dbReference type="EMBL" id="BGPR01060132">
    <property type="protein sequence ID" value="GBO36058.1"/>
    <property type="molecule type" value="Genomic_DNA"/>
</dbReference>
<keyword evidence="2" id="KW-1185">Reference proteome</keyword>
<organism evidence="1 2">
    <name type="scientific">Araneus ventricosus</name>
    <name type="common">Orbweaver spider</name>
    <name type="synonym">Epeira ventricosa</name>
    <dbReference type="NCBI Taxonomy" id="182803"/>
    <lineage>
        <taxon>Eukaryota</taxon>
        <taxon>Metazoa</taxon>
        <taxon>Ecdysozoa</taxon>
        <taxon>Arthropoda</taxon>
        <taxon>Chelicerata</taxon>
        <taxon>Arachnida</taxon>
        <taxon>Araneae</taxon>
        <taxon>Araneomorphae</taxon>
        <taxon>Entelegynae</taxon>
        <taxon>Araneoidea</taxon>
        <taxon>Araneidae</taxon>
        <taxon>Araneus</taxon>
    </lineage>
</organism>
<dbReference type="AlphaFoldDB" id="A0A4Y2WHD3"/>
<sequence length="105" mass="12040">MWDWCTLNLASWVKHPPPGVLRKFGKKMPTQVSASSSDRSTKWSPKSSQNILNVSSKRHLNETKLLLNFFEGESSSFLNSKLNFILNAFNCVRVTKNIFPRSMYS</sequence>
<name>A0A4Y2WHD3_ARAVE</name>
<proteinExistence type="predicted"/>
<dbReference type="Proteomes" id="UP000499080">
    <property type="component" value="Unassembled WGS sequence"/>
</dbReference>
<evidence type="ECO:0000313" key="1">
    <source>
        <dbReference type="EMBL" id="GBO36058.1"/>
    </source>
</evidence>
<evidence type="ECO:0000313" key="2">
    <source>
        <dbReference type="Proteomes" id="UP000499080"/>
    </source>
</evidence>
<accession>A0A4Y2WHD3</accession>
<protein>
    <submittedName>
        <fullName evidence="1">Uncharacterized protein</fullName>
    </submittedName>
</protein>
<gene>
    <name evidence="1" type="ORF">AVEN_17318_1</name>
</gene>